<dbReference type="KEGG" id="euz:DVS28_a1220"/>
<evidence type="ECO:0000256" key="3">
    <source>
        <dbReference type="ARBA" id="ARBA00022692"/>
    </source>
</evidence>
<feature type="transmembrane region" description="Helical" evidence="6">
    <location>
        <begin position="347"/>
        <end position="369"/>
    </location>
</feature>
<evidence type="ECO:0000313" key="9">
    <source>
        <dbReference type="Proteomes" id="UP000264006"/>
    </source>
</evidence>
<dbReference type="SUPFAM" id="SSF103473">
    <property type="entry name" value="MFS general substrate transporter"/>
    <property type="match status" value="1"/>
</dbReference>
<accession>A0A346XUM3</accession>
<evidence type="ECO:0000256" key="1">
    <source>
        <dbReference type="ARBA" id="ARBA00004651"/>
    </source>
</evidence>
<dbReference type="PROSITE" id="PS50850">
    <property type="entry name" value="MFS"/>
    <property type="match status" value="1"/>
</dbReference>
<feature type="transmembrane region" description="Helical" evidence="6">
    <location>
        <begin position="41"/>
        <end position="60"/>
    </location>
</feature>
<dbReference type="InterPro" id="IPR011701">
    <property type="entry name" value="MFS"/>
</dbReference>
<dbReference type="CDD" id="cd06173">
    <property type="entry name" value="MFS_MefA_like"/>
    <property type="match status" value="1"/>
</dbReference>
<organism evidence="8 9">
    <name type="scientific">Euzebya pacifica</name>
    <dbReference type="NCBI Taxonomy" id="1608957"/>
    <lineage>
        <taxon>Bacteria</taxon>
        <taxon>Bacillati</taxon>
        <taxon>Actinomycetota</taxon>
        <taxon>Nitriliruptoria</taxon>
        <taxon>Euzebyales</taxon>
    </lineage>
</organism>
<dbReference type="PANTHER" id="PTHR23513">
    <property type="entry name" value="INTEGRAL MEMBRANE EFFLUX PROTEIN-RELATED"/>
    <property type="match status" value="1"/>
</dbReference>
<keyword evidence="3 6" id="KW-0812">Transmembrane</keyword>
<name>A0A346XUM3_9ACTN</name>
<evidence type="ECO:0000313" key="8">
    <source>
        <dbReference type="EMBL" id="AXV05920.1"/>
    </source>
</evidence>
<dbReference type="AlphaFoldDB" id="A0A346XUM3"/>
<protein>
    <submittedName>
        <fullName evidence="8">Transporter, putative</fullName>
    </submittedName>
</protein>
<dbReference type="InterPro" id="IPR036259">
    <property type="entry name" value="MFS_trans_sf"/>
</dbReference>
<feature type="transmembrane region" description="Helical" evidence="6">
    <location>
        <begin position="92"/>
        <end position="113"/>
    </location>
</feature>
<dbReference type="GO" id="GO:0022857">
    <property type="term" value="F:transmembrane transporter activity"/>
    <property type="evidence" value="ECO:0007669"/>
    <property type="project" value="InterPro"/>
</dbReference>
<dbReference type="EMBL" id="CP031165">
    <property type="protein sequence ID" value="AXV05920.1"/>
    <property type="molecule type" value="Genomic_DNA"/>
</dbReference>
<keyword evidence="9" id="KW-1185">Reference proteome</keyword>
<comment type="subcellular location">
    <subcellularLocation>
        <location evidence="1">Cell membrane</location>
        <topology evidence="1">Multi-pass membrane protein</topology>
    </subcellularLocation>
</comment>
<gene>
    <name evidence="8" type="ORF">DVS28_a1220</name>
</gene>
<evidence type="ECO:0000256" key="2">
    <source>
        <dbReference type="ARBA" id="ARBA00022475"/>
    </source>
</evidence>
<keyword evidence="4 6" id="KW-1133">Transmembrane helix</keyword>
<feature type="transmembrane region" description="Helical" evidence="6">
    <location>
        <begin position="259"/>
        <end position="277"/>
    </location>
</feature>
<feature type="domain" description="Major facilitator superfamily (MFS) profile" evidence="7">
    <location>
        <begin position="1"/>
        <end position="401"/>
    </location>
</feature>
<reference evidence="8 9" key="1">
    <citation type="submission" date="2018-09" db="EMBL/GenBank/DDBJ databases">
        <title>Complete genome sequence of Euzebya sp. DY32-46 isolated from seawater of Pacific Ocean.</title>
        <authorList>
            <person name="Xu L."/>
            <person name="Wu Y.-H."/>
            <person name="Xu X.-W."/>
        </authorList>
    </citation>
    <scope>NUCLEOTIDE SEQUENCE [LARGE SCALE GENOMIC DNA]</scope>
    <source>
        <strain evidence="8 9">DY32-46</strain>
    </source>
</reference>
<feature type="transmembrane region" description="Helical" evidence="6">
    <location>
        <begin position="67"/>
        <end position="86"/>
    </location>
</feature>
<evidence type="ECO:0000256" key="5">
    <source>
        <dbReference type="ARBA" id="ARBA00023136"/>
    </source>
</evidence>
<evidence type="ECO:0000256" key="6">
    <source>
        <dbReference type="SAM" id="Phobius"/>
    </source>
</evidence>
<proteinExistence type="predicted"/>
<keyword evidence="2" id="KW-1003">Cell membrane</keyword>
<feature type="transmembrane region" description="Helical" evidence="6">
    <location>
        <begin position="312"/>
        <end position="335"/>
    </location>
</feature>
<keyword evidence="5 6" id="KW-0472">Membrane</keyword>
<evidence type="ECO:0000256" key="4">
    <source>
        <dbReference type="ARBA" id="ARBA00022989"/>
    </source>
</evidence>
<feature type="transmembrane region" description="Helical" evidence="6">
    <location>
        <begin position="289"/>
        <end position="306"/>
    </location>
</feature>
<feature type="transmembrane region" description="Helical" evidence="6">
    <location>
        <begin position="225"/>
        <end position="247"/>
    </location>
</feature>
<dbReference type="InterPro" id="IPR020846">
    <property type="entry name" value="MFS_dom"/>
</dbReference>
<dbReference type="GO" id="GO:0005886">
    <property type="term" value="C:plasma membrane"/>
    <property type="evidence" value="ECO:0007669"/>
    <property type="project" value="UniProtKB-SubCell"/>
</dbReference>
<feature type="transmembrane region" description="Helical" evidence="6">
    <location>
        <begin position="133"/>
        <end position="151"/>
    </location>
</feature>
<evidence type="ECO:0000259" key="7">
    <source>
        <dbReference type="PROSITE" id="PS50850"/>
    </source>
</evidence>
<dbReference type="PANTHER" id="PTHR23513:SF6">
    <property type="entry name" value="MAJOR FACILITATOR SUPERFAMILY ASSOCIATED DOMAIN-CONTAINING PROTEIN"/>
    <property type="match status" value="1"/>
</dbReference>
<dbReference type="Proteomes" id="UP000264006">
    <property type="component" value="Chromosome"/>
</dbReference>
<feature type="transmembrane region" description="Helical" evidence="6">
    <location>
        <begin position="157"/>
        <end position="177"/>
    </location>
</feature>
<dbReference type="Pfam" id="PF07690">
    <property type="entry name" value="MFS_1"/>
    <property type="match status" value="1"/>
</dbReference>
<dbReference type="RefSeq" id="WP_216826427.1">
    <property type="nucleotide sequence ID" value="NZ_CP031165.1"/>
</dbReference>
<feature type="transmembrane region" description="Helical" evidence="6">
    <location>
        <begin position="375"/>
        <end position="394"/>
    </location>
</feature>
<dbReference type="Gene3D" id="1.20.1250.20">
    <property type="entry name" value="MFS general substrate transporter like domains"/>
    <property type="match status" value="1"/>
</dbReference>
<sequence>MHLTVLARFVSSTGAEAAFFIGLWGKAAYEFDGTPTDLAIMSAIIGVAAMIGSVGGGALVDRFDARRVVIGAEVVFVPATLALILASDLPRLLALGTVVWLAGAVLETAITSLPPALVDDAGLDSANARLESANWLALVAGPALGGLMFPLVGFSGIFVFDAVTSLVALLLVLGINLPDRDAARAPADTLATGGPLDPVTDARPGPLADVLDGMRLAMTKPAIRLVLFLAALPSLAFGMFIALEPLFFRDVVGAPVETLGYVNAIFGVGLFAGSMWLERRDRQFTTFRNGVLVVMASGLGSVLYVATGDLRVVLIGAITWSIPLGIALPLSRTLAQRAAGPTHVGRVTGLIGTVSSGASLLPIVVAPVLAATLGIQRVLLAAGLLATVLAPLAWRAAAREDRVSAAAAPRSAPEGSTTEPTG</sequence>